<reference evidence="1 2" key="1">
    <citation type="journal article" date="2020" name="Microorganisms">
        <title>Osmotic Adaptation and Compatible Solute Biosynthesis of Phototrophic Bacteria as Revealed from Genome Analyses.</title>
        <authorList>
            <person name="Imhoff J.F."/>
            <person name="Rahn T."/>
            <person name="Kunzel S."/>
            <person name="Keller A."/>
            <person name="Neulinger S.C."/>
        </authorList>
    </citation>
    <scope>NUCLEOTIDE SEQUENCE [LARGE SCALE GENOMIC DNA]</scope>
    <source>
        <strain evidence="1 2">DSM 9895</strain>
    </source>
</reference>
<proteinExistence type="predicted"/>
<dbReference type="EMBL" id="NRRL01000027">
    <property type="protein sequence ID" value="MBK1668635.1"/>
    <property type="molecule type" value="Genomic_DNA"/>
</dbReference>
<sequence>MLLFGCADTVMIPAEDSTPPEVKLTAIATGENRGSVDSSNNAVTAYQLASEDSALLASGHA</sequence>
<name>A0ABS1DE12_9PROT</name>
<keyword evidence="2" id="KW-1185">Reference proteome</keyword>
<dbReference type="Proteomes" id="UP001296873">
    <property type="component" value="Unassembled WGS sequence"/>
</dbReference>
<evidence type="ECO:0000313" key="1">
    <source>
        <dbReference type="EMBL" id="MBK1668635.1"/>
    </source>
</evidence>
<evidence type="ECO:0000313" key="2">
    <source>
        <dbReference type="Proteomes" id="UP001296873"/>
    </source>
</evidence>
<organism evidence="1 2">
    <name type="scientific">Rhodovibrio sodomensis</name>
    <dbReference type="NCBI Taxonomy" id="1088"/>
    <lineage>
        <taxon>Bacteria</taxon>
        <taxon>Pseudomonadati</taxon>
        <taxon>Pseudomonadota</taxon>
        <taxon>Alphaproteobacteria</taxon>
        <taxon>Rhodospirillales</taxon>
        <taxon>Rhodovibrionaceae</taxon>
        <taxon>Rhodovibrio</taxon>
    </lineage>
</organism>
<gene>
    <name evidence="1" type="ORF">CKO28_11400</name>
</gene>
<accession>A0ABS1DE12</accession>
<comment type="caution">
    <text evidence="1">The sequence shown here is derived from an EMBL/GenBank/DDBJ whole genome shotgun (WGS) entry which is preliminary data.</text>
</comment>
<protein>
    <submittedName>
        <fullName evidence="1">Uncharacterized protein</fullName>
    </submittedName>
</protein>